<feature type="region of interest" description="Disordered" evidence="6">
    <location>
        <begin position="428"/>
        <end position="477"/>
    </location>
</feature>
<dbReference type="InterPro" id="IPR014844">
    <property type="entry name" value="PalH"/>
</dbReference>
<dbReference type="HOGENOM" id="CLU_014594_1_0_1"/>
<organism evidence="8 9">
    <name type="scientific">Rhinocladiella mackenziei CBS 650.93</name>
    <dbReference type="NCBI Taxonomy" id="1442369"/>
    <lineage>
        <taxon>Eukaryota</taxon>
        <taxon>Fungi</taxon>
        <taxon>Dikarya</taxon>
        <taxon>Ascomycota</taxon>
        <taxon>Pezizomycotina</taxon>
        <taxon>Eurotiomycetes</taxon>
        <taxon>Chaetothyriomycetidae</taxon>
        <taxon>Chaetothyriales</taxon>
        <taxon>Herpotrichiellaceae</taxon>
        <taxon>Rhinocladiella</taxon>
    </lineage>
</organism>
<dbReference type="OrthoDB" id="5393256at2759"/>
<evidence type="ECO:0008006" key="10">
    <source>
        <dbReference type="Google" id="ProtNLM"/>
    </source>
</evidence>
<dbReference type="GeneID" id="25291509"/>
<protein>
    <recommendedName>
        <fullName evidence="10">PH-response regulator protein palH/RIM21</fullName>
    </recommendedName>
</protein>
<feature type="compositionally biased region" description="Low complexity" evidence="6">
    <location>
        <begin position="818"/>
        <end position="831"/>
    </location>
</feature>
<evidence type="ECO:0000256" key="1">
    <source>
        <dbReference type="ARBA" id="ARBA00004141"/>
    </source>
</evidence>
<feature type="region of interest" description="Disordered" evidence="6">
    <location>
        <begin position="681"/>
        <end position="867"/>
    </location>
</feature>
<dbReference type="AlphaFoldDB" id="A0A0D2IZC7"/>
<dbReference type="Pfam" id="PF08733">
    <property type="entry name" value="PalH"/>
    <property type="match status" value="1"/>
</dbReference>
<feature type="transmembrane region" description="Helical" evidence="7">
    <location>
        <begin position="234"/>
        <end position="253"/>
    </location>
</feature>
<feature type="transmembrane region" description="Helical" evidence="7">
    <location>
        <begin position="273"/>
        <end position="292"/>
    </location>
</feature>
<feature type="compositionally biased region" description="Polar residues" evidence="6">
    <location>
        <begin position="832"/>
        <end position="855"/>
    </location>
</feature>
<feature type="compositionally biased region" description="Polar residues" evidence="6">
    <location>
        <begin position="447"/>
        <end position="460"/>
    </location>
</feature>
<sequence>MSNDAYITARQLWGQLSTTTTGHTASEAWCTPLILPSGGVIVFENDQTSTLQAQVTFKLPCENSNPIISPDTTGNSTVIGFQDPFYASISPQIFALATATVISYVLVILIFITPRTFFVGGPGGGAGFLGRRGRIPGSYASSSIVGVGRRPLLQKIATVTVAISLTIATADTFAVAEDQYNQGYMDSSLLVDNVVGSLEIRIIRVISDTFLWLAQVQTLIRLFPRHKEKVTIKWLGFVMVSLDTIFSILDSFVSGNPRTRPRSFQDAIPALNYLFELSISLIYASCVVYYCLSKRRFAFWHPKMKNICLVALLSLVSVVIPVVFFVLDISQPNLAGWGEYIRWVGAAAASVVVWEWVERIESLERDERKDGILGREIFDGDEMLNMTPSEDASWHGRDSTSGQGGDGRKNVGDGVVSHYKRLRLRLPLRKRRRAAPPDGISTGADAMNTTGPRMAPNSQLPIPEPVMTPPSRSDTGSAASTVYAIRYHNLTSPSPNLHQEARLPQERNTLVEVPKVMTDRSGSESSASATDKEIVLETNPQKARTTAGFIGRHMWRAVPHPFKRRKAEPPAEVADAQIANGWRRSPIDRTLNLRDRFGAFASAQRERFASRGTVSAAVLPVTVIPAPKNNDRTWSPDDVRDGAASDGAIAMNTVAASRPLHERSGAPTGSGDLAQVMVIPAPTPGRTWSPNDADDMSTSGPPQTPSSSDERSDSAARPDSSPASGDVLASHNIYIPRGSLTISESEPRVSRVADAAHPTSPRSASYVPPPEIVPIPETTADDVSVESDDAGGQAIGNTSSIPARGTEEPSDVDVSTPAETEAVSTVSSESSPTIVANPSPQEQQRGRMSSDTSASEDGRDTGGTRAS</sequence>
<dbReference type="PANTHER" id="PTHR35779">
    <property type="entry name" value="PH-RESPONSE REGULATOR PROTEIN PALH/RIM21"/>
    <property type="match status" value="1"/>
</dbReference>
<comment type="subcellular location">
    <subcellularLocation>
        <location evidence="1">Membrane</location>
        <topology evidence="1">Multi-pass membrane protein</topology>
    </subcellularLocation>
</comment>
<dbReference type="GO" id="GO:0005886">
    <property type="term" value="C:plasma membrane"/>
    <property type="evidence" value="ECO:0007669"/>
    <property type="project" value="TreeGrafter"/>
</dbReference>
<feature type="compositionally biased region" description="Low complexity" evidence="6">
    <location>
        <begin position="697"/>
        <end position="707"/>
    </location>
</feature>
<feature type="transmembrane region" description="Helical" evidence="7">
    <location>
        <begin position="304"/>
        <end position="328"/>
    </location>
</feature>
<feature type="transmembrane region" description="Helical" evidence="7">
    <location>
        <begin position="93"/>
        <end position="112"/>
    </location>
</feature>
<evidence type="ECO:0000313" key="8">
    <source>
        <dbReference type="EMBL" id="KIX08781.1"/>
    </source>
</evidence>
<comment type="similarity">
    <text evidence="5">Belongs to the palH/RIM21 family.</text>
</comment>
<gene>
    <name evidence="8" type="ORF">Z518_03438</name>
</gene>
<dbReference type="GO" id="GO:0071467">
    <property type="term" value="P:cellular response to pH"/>
    <property type="evidence" value="ECO:0007669"/>
    <property type="project" value="TreeGrafter"/>
</dbReference>
<dbReference type="PANTHER" id="PTHR35779:SF1">
    <property type="entry name" value="PH-RESPONSE REGULATOR PROTEIN PALH_RIM21"/>
    <property type="match status" value="1"/>
</dbReference>
<dbReference type="VEuPathDB" id="FungiDB:Z518_03438"/>
<keyword evidence="2 7" id="KW-0812">Transmembrane</keyword>
<evidence type="ECO:0000256" key="2">
    <source>
        <dbReference type="ARBA" id="ARBA00022692"/>
    </source>
</evidence>
<feature type="region of interest" description="Disordered" evidence="6">
    <location>
        <begin position="388"/>
        <end position="413"/>
    </location>
</feature>
<dbReference type="Proteomes" id="UP000053617">
    <property type="component" value="Unassembled WGS sequence"/>
</dbReference>
<evidence type="ECO:0000256" key="6">
    <source>
        <dbReference type="SAM" id="MobiDB-lite"/>
    </source>
</evidence>
<keyword evidence="4 7" id="KW-0472">Membrane</keyword>
<dbReference type="RefSeq" id="XP_013275917.1">
    <property type="nucleotide sequence ID" value="XM_013420463.1"/>
</dbReference>
<feature type="compositionally biased region" description="Acidic residues" evidence="6">
    <location>
        <begin position="779"/>
        <end position="789"/>
    </location>
</feature>
<proteinExistence type="inferred from homology"/>
<dbReference type="STRING" id="1442369.A0A0D2IZC7"/>
<feature type="compositionally biased region" description="Basic and acidic residues" evidence="6">
    <location>
        <begin position="856"/>
        <end position="867"/>
    </location>
</feature>
<name>A0A0D2IZC7_9EURO</name>
<evidence type="ECO:0000256" key="3">
    <source>
        <dbReference type="ARBA" id="ARBA00022989"/>
    </source>
</evidence>
<evidence type="ECO:0000256" key="7">
    <source>
        <dbReference type="SAM" id="Phobius"/>
    </source>
</evidence>
<accession>A0A0D2IZC7</accession>
<evidence type="ECO:0000256" key="4">
    <source>
        <dbReference type="ARBA" id="ARBA00023136"/>
    </source>
</evidence>
<evidence type="ECO:0000256" key="5">
    <source>
        <dbReference type="ARBA" id="ARBA00038109"/>
    </source>
</evidence>
<evidence type="ECO:0000313" key="9">
    <source>
        <dbReference type="Proteomes" id="UP000053617"/>
    </source>
</evidence>
<dbReference type="EMBL" id="KN847476">
    <property type="protein sequence ID" value="KIX08781.1"/>
    <property type="molecule type" value="Genomic_DNA"/>
</dbReference>
<keyword evidence="9" id="KW-1185">Reference proteome</keyword>
<keyword evidence="3 7" id="KW-1133">Transmembrane helix</keyword>
<reference evidence="8 9" key="1">
    <citation type="submission" date="2015-01" db="EMBL/GenBank/DDBJ databases">
        <title>The Genome Sequence of Rhinocladiella mackenzie CBS 650.93.</title>
        <authorList>
            <consortium name="The Broad Institute Genomics Platform"/>
            <person name="Cuomo C."/>
            <person name="de Hoog S."/>
            <person name="Gorbushina A."/>
            <person name="Stielow B."/>
            <person name="Teixiera M."/>
            <person name="Abouelleil A."/>
            <person name="Chapman S.B."/>
            <person name="Priest M."/>
            <person name="Young S.K."/>
            <person name="Wortman J."/>
            <person name="Nusbaum C."/>
            <person name="Birren B."/>
        </authorList>
    </citation>
    <scope>NUCLEOTIDE SEQUENCE [LARGE SCALE GENOMIC DNA]</scope>
    <source>
        <strain evidence="8 9">CBS 650.93</strain>
    </source>
</reference>